<organism evidence="2 3">
    <name type="scientific">Mycolicibacillus koreensis</name>
    <dbReference type="NCBI Taxonomy" id="1069220"/>
    <lineage>
        <taxon>Bacteria</taxon>
        <taxon>Bacillati</taxon>
        <taxon>Actinomycetota</taxon>
        <taxon>Actinomycetes</taxon>
        <taxon>Mycobacteriales</taxon>
        <taxon>Mycobacteriaceae</taxon>
        <taxon>Mycolicibacillus</taxon>
    </lineage>
</organism>
<dbReference type="SUPFAM" id="SSF53335">
    <property type="entry name" value="S-adenosyl-L-methionine-dependent methyltransferases"/>
    <property type="match status" value="1"/>
</dbReference>
<reference evidence="2 3" key="1">
    <citation type="submission" date="2017-04" db="EMBL/GenBank/DDBJ databases">
        <title>The new phylogeny of genus Mycobacterium.</title>
        <authorList>
            <person name="Tortoli E."/>
            <person name="Trovato A."/>
            <person name="Cirillo D.M."/>
        </authorList>
    </citation>
    <scope>NUCLEOTIDE SEQUENCE [LARGE SCALE GENOMIC DNA]</scope>
    <source>
        <strain evidence="2 3">KCTC 19819</strain>
    </source>
</reference>
<dbReference type="InterPro" id="IPR029063">
    <property type="entry name" value="SAM-dependent_MTases_sf"/>
</dbReference>
<dbReference type="Proteomes" id="UP000193577">
    <property type="component" value="Unassembled WGS sequence"/>
</dbReference>
<dbReference type="Pfam" id="PF13649">
    <property type="entry name" value="Methyltransf_25"/>
    <property type="match status" value="1"/>
</dbReference>
<dbReference type="RefSeq" id="WP_085303018.1">
    <property type="nucleotide sequence ID" value="NZ_AP022594.1"/>
</dbReference>
<keyword evidence="2" id="KW-0489">Methyltransferase</keyword>
<proteinExistence type="predicted"/>
<sequence>MTEIDNIPHSDHPLPGSDRDAEHAQGHWLLARLGKKVLRPGGIELTRSLLRRAKLADADVLEFAPGMGRTATEIIAAKPRSYIGAEQNADAARLVTEIVAPAHGEVRVADAEDTGLPDASRDVVVGEAMLTMQGEKSKNAIVAEAARVLRPGGRYAIHELALTPDTLDEGVKNEVQQALARSIKVNARPLTVAEWTALLSNHGLVVEEVETAPMALLQPRRLVSDEGLAGALRFAKNLLVQHDARRRVLTMRGVFRKYNKQMAAIAIVAHKPAAN</sequence>
<dbReference type="Gene3D" id="3.40.50.150">
    <property type="entry name" value="Vaccinia Virus protein VP39"/>
    <property type="match status" value="1"/>
</dbReference>
<accession>A0A7I7SB15</accession>
<feature type="domain" description="Methyltransferase" evidence="1">
    <location>
        <begin position="60"/>
        <end position="153"/>
    </location>
</feature>
<name>A0A7I7SB15_9MYCO</name>
<gene>
    <name evidence="2" type="ORF">B8W67_06395</name>
</gene>
<keyword evidence="3" id="KW-1185">Reference proteome</keyword>
<evidence type="ECO:0000313" key="2">
    <source>
        <dbReference type="EMBL" id="OSC34595.1"/>
    </source>
</evidence>
<dbReference type="EMBL" id="NCXO01000009">
    <property type="protein sequence ID" value="OSC34595.1"/>
    <property type="molecule type" value="Genomic_DNA"/>
</dbReference>
<dbReference type="InterPro" id="IPR041698">
    <property type="entry name" value="Methyltransf_25"/>
</dbReference>
<dbReference type="AlphaFoldDB" id="A0A7I7SB15"/>
<evidence type="ECO:0000259" key="1">
    <source>
        <dbReference type="Pfam" id="PF13649"/>
    </source>
</evidence>
<dbReference type="CDD" id="cd02440">
    <property type="entry name" value="AdoMet_MTases"/>
    <property type="match status" value="1"/>
</dbReference>
<protein>
    <submittedName>
        <fullName evidence="2">SAM-dependent methyltransferase</fullName>
    </submittedName>
</protein>
<evidence type="ECO:0000313" key="3">
    <source>
        <dbReference type="Proteomes" id="UP000193577"/>
    </source>
</evidence>
<comment type="caution">
    <text evidence="2">The sequence shown here is derived from an EMBL/GenBank/DDBJ whole genome shotgun (WGS) entry which is preliminary data.</text>
</comment>
<dbReference type="OrthoDB" id="9805171at2"/>
<dbReference type="GO" id="GO:0032259">
    <property type="term" value="P:methylation"/>
    <property type="evidence" value="ECO:0007669"/>
    <property type="project" value="UniProtKB-KW"/>
</dbReference>
<keyword evidence="2" id="KW-0808">Transferase</keyword>
<dbReference type="GO" id="GO:0008757">
    <property type="term" value="F:S-adenosylmethionine-dependent methyltransferase activity"/>
    <property type="evidence" value="ECO:0007669"/>
    <property type="project" value="InterPro"/>
</dbReference>